<evidence type="ECO:0000256" key="16">
    <source>
        <dbReference type="ARBA" id="ARBA00023280"/>
    </source>
</evidence>
<keyword evidence="3 18" id="KW-1048">Host nucleus</keyword>
<dbReference type="GO" id="GO:0030430">
    <property type="term" value="C:host cell cytoplasm"/>
    <property type="evidence" value="ECO:0007669"/>
    <property type="project" value="UniProtKB-SubCell"/>
</dbReference>
<dbReference type="GO" id="GO:0003700">
    <property type="term" value="F:DNA-binding transcription factor activity"/>
    <property type="evidence" value="ECO:0007669"/>
    <property type="project" value="UniProtKB-UniRule"/>
</dbReference>
<keyword evidence="14 18" id="KW-1035">Host cytoplasm</keyword>
<keyword evidence="7 18" id="KW-0863">Zinc-finger</keyword>
<comment type="caution">
    <text evidence="18">Lacks conserved residue(s) required for the propagation of feature annotation.</text>
</comment>
<sequence>MIGKDATLRDIVLEEEQPCPVDDLYCDEELPPEEEEEAERELQSFAPYRIQAHCGHCERPIRLVVLSTRDGIISLEELLTSCLDLCCPDCASRRWRFGRAQHGG</sequence>
<keyword evidence="15" id="KW-0922">Interferon antiviral system evasion</keyword>
<dbReference type="InterPro" id="IPR000148">
    <property type="entry name" value="Papilloma_E7"/>
</dbReference>
<evidence type="ECO:0000256" key="7">
    <source>
        <dbReference type="ARBA" id="ARBA00022771"/>
    </source>
</evidence>
<keyword evidence="10 18" id="KW-0805">Transcription regulation</keyword>
<evidence type="ECO:0000256" key="17">
    <source>
        <dbReference type="ARBA" id="ARBA00023309"/>
    </source>
</evidence>
<evidence type="ECO:0000256" key="4">
    <source>
        <dbReference type="ARBA" id="ARBA00022581"/>
    </source>
</evidence>
<dbReference type="GO" id="GO:0039502">
    <property type="term" value="P:symbiont-mediated suppression of host type I interferon-mediated signaling pathway"/>
    <property type="evidence" value="ECO:0007669"/>
    <property type="project" value="UniProtKB-UniRule"/>
</dbReference>
<name>G3DRD8_9PAPI</name>
<dbReference type="EMBL" id="HQ262536">
    <property type="protein sequence ID" value="AEO16196.1"/>
    <property type="molecule type" value="Genomic_DNA"/>
</dbReference>
<evidence type="ECO:0000256" key="3">
    <source>
        <dbReference type="ARBA" id="ARBA00022562"/>
    </source>
</evidence>
<comment type="function">
    <text evidence="19">E7 protein has both transforming and trans-activating activities.</text>
</comment>
<evidence type="ECO:0000256" key="15">
    <source>
        <dbReference type="ARBA" id="ARBA00023258"/>
    </source>
</evidence>
<evidence type="ECO:0000256" key="19">
    <source>
        <dbReference type="PIRNR" id="PIRNR003407"/>
    </source>
</evidence>
<comment type="function">
    <text evidence="18">Plays a role in viral genome replication by driving entry of quiescent cells into the cell cycle. Stimulation of progression from G1 to S phase allows the virus to efficiently use the cellular DNA replicating machinery to achieve viral genome replication. E7 protein has both transforming and trans-activating activities. Induces the disassembly of the E2F1 transcription factor from RB1, with subsequent transcriptional activation of E2F1-regulated S-phase genes. Interferes with host histone deacetylation mediated by HDAC1 and HDAC2, leading to transcription activation. Plays also a role in the inhibition of both antiviral and antiproliferative functions of host interferon alpha. Interaction with host TMEM173/STING impairs the ability of TMEM173/STING to sense cytosolic DNA and promote the production of type I interferon (IFN-alpha and IFN-beta).</text>
</comment>
<keyword evidence="12 18" id="KW-0010">Activator</keyword>
<comment type="similarity">
    <text evidence="18 19">Belongs to the papillomaviridae E7 protein family.</text>
</comment>
<dbReference type="GO" id="GO:0039645">
    <property type="term" value="P:symbiont-mediated perturbation of host cell cycle G1/S transition checkpoint"/>
    <property type="evidence" value="ECO:0007669"/>
    <property type="project" value="UniProtKB-UniRule"/>
</dbReference>
<protein>
    <recommendedName>
        <fullName evidence="18 19">Protein E7</fullName>
    </recommendedName>
</protein>
<keyword evidence="17 18" id="KW-1078">G1/S host cell cycle checkpoint dysregulation by virus</keyword>
<dbReference type="GO" id="GO:0006351">
    <property type="term" value="P:DNA-templated transcription"/>
    <property type="evidence" value="ECO:0007669"/>
    <property type="project" value="UniProtKB-UniRule"/>
</dbReference>
<evidence type="ECO:0000256" key="10">
    <source>
        <dbReference type="ARBA" id="ARBA00023015"/>
    </source>
</evidence>
<keyword evidence="16 18" id="KW-0899">Viral immunoevasion</keyword>
<evidence type="ECO:0000256" key="12">
    <source>
        <dbReference type="ARBA" id="ARBA00023159"/>
    </source>
</evidence>
<evidence type="ECO:0000256" key="9">
    <source>
        <dbReference type="ARBA" id="ARBA00022833"/>
    </source>
</evidence>
<keyword evidence="13 18" id="KW-0804">Transcription</keyword>
<evidence type="ECO:0000256" key="11">
    <source>
        <dbReference type="ARBA" id="ARBA00023125"/>
    </source>
</evidence>
<organism evidence="20 21">
    <name type="scientific">Canis familiaris papillomavirus 8</name>
    <dbReference type="NCBI Taxonomy" id="1081055"/>
    <lineage>
        <taxon>Viruses</taxon>
        <taxon>Monodnaviria</taxon>
        <taxon>Shotokuvirae</taxon>
        <taxon>Cossaviricota</taxon>
        <taxon>Papovaviricetes</taxon>
        <taxon>Zurhausenvirales</taxon>
        <taxon>Papillomaviridae</taxon>
        <taxon>Firstpapillomavirinae</taxon>
        <taxon>Chipapillomavirus</taxon>
        <taxon>Chipapillomavirus 3</taxon>
    </lineage>
</organism>
<dbReference type="Proteomes" id="UP000116989">
    <property type="component" value="Segment"/>
</dbReference>
<dbReference type="GO" id="GO:0042025">
    <property type="term" value="C:host cell nucleus"/>
    <property type="evidence" value="ECO:0007669"/>
    <property type="project" value="UniProtKB-SubCell"/>
</dbReference>
<dbReference type="GO" id="GO:0019904">
    <property type="term" value="F:protein domain specific binding"/>
    <property type="evidence" value="ECO:0007669"/>
    <property type="project" value="UniProtKB-UniRule"/>
</dbReference>
<dbReference type="HAMAP" id="MF_04004">
    <property type="entry name" value="PPV_E7"/>
    <property type="match status" value="1"/>
</dbReference>
<reference evidence="20 21" key="1">
    <citation type="journal article" date="2011" name="Vet. Dermatol.">
        <title>A case of a canine pigmented plaque associated with the presence of a Chi-papillomavirus.</title>
        <authorList>
            <person name="Lange C.E."/>
            <person name="Tobler K."/>
            <person name="Lehner A."/>
            <person name="Vetsch E."/>
            <person name="Favrot C."/>
        </authorList>
    </citation>
    <scope>NUCLEOTIDE SEQUENCE [LARGE SCALE GENOMIC DNA]</scope>
    <source>
        <strain evidence="20">Charlotte</strain>
    </source>
</reference>
<keyword evidence="6 18" id="KW-0479">Metal-binding</keyword>
<dbReference type="PIRSF" id="PIRSF003407">
    <property type="entry name" value="Papvi_E7"/>
    <property type="match status" value="1"/>
</dbReference>
<dbReference type="GO" id="GO:0008270">
    <property type="term" value="F:zinc ion binding"/>
    <property type="evidence" value="ECO:0007669"/>
    <property type="project" value="UniProtKB-KW"/>
</dbReference>
<dbReference type="KEGG" id="vg:11175069"/>
<accession>G3DRD8</accession>
<gene>
    <name evidence="18" type="primary">E7</name>
</gene>
<evidence type="ECO:0000256" key="2">
    <source>
        <dbReference type="ARBA" id="ARBA00022518"/>
    </source>
</evidence>
<keyword evidence="4 18" id="KW-0945">Host-virus interaction</keyword>
<evidence type="ECO:0000256" key="8">
    <source>
        <dbReference type="ARBA" id="ARBA00022830"/>
    </source>
</evidence>
<feature type="short sequence motif" description="LXCXE motif; interaction with host RB1 and TMEM173/STING" evidence="18">
    <location>
        <begin position="24"/>
        <end position="28"/>
    </location>
</feature>
<dbReference type="Pfam" id="PF00527">
    <property type="entry name" value="E7"/>
    <property type="match status" value="1"/>
</dbReference>
<evidence type="ECO:0000313" key="20">
    <source>
        <dbReference type="EMBL" id="AEO16196.1"/>
    </source>
</evidence>
<evidence type="ECO:0000256" key="13">
    <source>
        <dbReference type="ARBA" id="ARBA00023163"/>
    </source>
</evidence>
<keyword evidence="2 18" id="KW-0244">Early protein</keyword>
<comment type="subunit">
    <text evidence="18">Homodimer. Homooligomer. Interacts with host RB1; this interaction induces dissociation of RB1-E2F1 complex thereby disrupting RB1 activity. Interacts with host EP300; this interaction represses EP300 transcriptional activity. Interacts with protein E2; this interaction inhibits E7 oncogenic activity. Interacts with host TMEM173/STING; this interaction impairs the ability of TMEM173/STING to sense cytosolic DNA and promote the production of type I interferon (IFN-alpha and IFN-beta).</text>
</comment>
<keyword evidence="1 18" id="KW-1121">Modulation of host cell cycle by virus</keyword>
<evidence type="ECO:0000256" key="14">
    <source>
        <dbReference type="ARBA" id="ARBA00023200"/>
    </source>
</evidence>
<dbReference type="SUPFAM" id="SSF161234">
    <property type="entry name" value="E7 C-terminal domain-like"/>
    <property type="match status" value="1"/>
</dbReference>
<comment type="domain">
    <text evidence="18">The E7 terminal domain is an intrinsically disordered domain, whose flexibility and conformational transitions confer target adaptability to the oncoprotein. It allows adaptation to a variety of protein targets and exposes the PEST degradation sequence that regulates its turnover in the cell.</text>
</comment>
<keyword evidence="11 18" id="KW-0238">DNA-binding</keyword>
<keyword evidence="5 18" id="KW-1090">Inhibition of host innate immune response by virus</keyword>
<evidence type="ECO:0000256" key="5">
    <source>
        <dbReference type="ARBA" id="ARBA00022632"/>
    </source>
</evidence>
<feature type="zinc finger region" evidence="18">
    <location>
        <begin position="54"/>
        <end position="90"/>
    </location>
</feature>
<dbReference type="GO" id="GO:0052170">
    <property type="term" value="P:symbiont-mediated suppression of host innate immune response"/>
    <property type="evidence" value="ECO:0007669"/>
    <property type="project" value="UniProtKB-KW"/>
</dbReference>
<comment type="PTM">
    <text evidence="18">Highly phosphorylated.</text>
</comment>
<comment type="subcellular location">
    <subcellularLocation>
        <location evidence="18">Host cytoplasm</location>
    </subcellularLocation>
    <subcellularLocation>
        <location evidence="18">Host nucleus</location>
    </subcellularLocation>
    <text evidence="18">Predominantly found in the host nucleus.</text>
</comment>
<evidence type="ECO:0000313" key="21">
    <source>
        <dbReference type="Proteomes" id="UP000116989"/>
    </source>
</evidence>
<dbReference type="GO" id="GO:0003677">
    <property type="term" value="F:DNA binding"/>
    <property type="evidence" value="ECO:0007669"/>
    <property type="project" value="UniProtKB-UniRule"/>
</dbReference>
<dbReference type="OrthoDB" id="28045at10239"/>
<dbReference type="RefSeq" id="YP_004857843.1">
    <property type="nucleotide sequence ID" value="NC_016014.1"/>
</dbReference>
<evidence type="ECO:0000256" key="18">
    <source>
        <dbReference type="HAMAP-Rule" id="MF_04004"/>
    </source>
</evidence>
<keyword evidence="8 18" id="KW-1114">Inhibition of host interferon signaling pathway by virus</keyword>
<evidence type="ECO:0000256" key="1">
    <source>
        <dbReference type="ARBA" id="ARBA00022504"/>
    </source>
</evidence>
<feature type="short sequence motif" description="Nuclear export signal" evidence="18">
    <location>
        <begin position="72"/>
        <end position="80"/>
    </location>
</feature>
<proteinExistence type="inferred from homology"/>
<keyword evidence="21" id="KW-1185">Reference proteome</keyword>
<dbReference type="Gene3D" id="3.30.160.330">
    <property type="match status" value="1"/>
</dbReference>
<keyword evidence="9 18" id="KW-0862">Zinc</keyword>
<evidence type="ECO:0000256" key="6">
    <source>
        <dbReference type="ARBA" id="ARBA00022723"/>
    </source>
</evidence>